<feature type="binding site" evidence="12">
    <location>
        <position position="446"/>
    </location>
    <ligand>
        <name>Zn(2+)</name>
        <dbReference type="ChEBI" id="CHEBI:29105"/>
        <label>2</label>
    </ligand>
</feature>
<evidence type="ECO:0000256" key="8">
    <source>
        <dbReference type="ARBA" id="ARBA00022840"/>
    </source>
</evidence>
<dbReference type="SMART" id="SM00487">
    <property type="entry name" value="DEXDc"/>
    <property type="match status" value="1"/>
</dbReference>
<dbReference type="InterPro" id="IPR027417">
    <property type="entry name" value="P-loop_NTPase"/>
</dbReference>
<keyword evidence="4 12" id="KW-0547">Nucleotide-binding</keyword>
<dbReference type="GO" id="GO:1990077">
    <property type="term" value="C:primosome complex"/>
    <property type="evidence" value="ECO:0007669"/>
    <property type="project" value="UniProtKB-UniRule"/>
</dbReference>
<feature type="binding site" evidence="12">
    <location>
        <position position="419"/>
    </location>
    <ligand>
        <name>Zn(2+)</name>
        <dbReference type="ChEBI" id="CHEBI:29105"/>
        <label>1</label>
    </ligand>
</feature>
<dbReference type="InterPro" id="IPR005259">
    <property type="entry name" value="PriA"/>
</dbReference>
<dbReference type="GO" id="GO:0006302">
    <property type="term" value="P:double-strand break repair"/>
    <property type="evidence" value="ECO:0007669"/>
    <property type="project" value="InterPro"/>
</dbReference>
<dbReference type="FunFam" id="3.40.50.300:FF:000489">
    <property type="entry name" value="Primosome assembly protein PriA"/>
    <property type="match status" value="1"/>
</dbReference>
<dbReference type="HAMAP" id="MF_00983">
    <property type="entry name" value="PriA"/>
    <property type="match status" value="1"/>
</dbReference>
<dbReference type="PROSITE" id="PS51192">
    <property type="entry name" value="HELICASE_ATP_BIND_1"/>
    <property type="match status" value="1"/>
</dbReference>
<dbReference type="InterPro" id="IPR011545">
    <property type="entry name" value="DEAD/DEAH_box_helicase_dom"/>
</dbReference>
<accession>A0Y7I3</accession>
<dbReference type="CDD" id="cd17929">
    <property type="entry name" value="DEXHc_priA"/>
    <property type="match status" value="1"/>
</dbReference>
<dbReference type="GO" id="GO:0005524">
    <property type="term" value="F:ATP binding"/>
    <property type="evidence" value="ECO:0007669"/>
    <property type="project" value="UniProtKB-UniRule"/>
</dbReference>
<dbReference type="PANTHER" id="PTHR30580:SF0">
    <property type="entry name" value="PRIMOSOMAL PROTEIN N"/>
    <property type="match status" value="1"/>
</dbReference>
<feature type="binding site" evidence="12">
    <location>
        <position position="456"/>
    </location>
    <ligand>
        <name>Zn(2+)</name>
        <dbReference type="ChEBI" id="CHEBI:29105"/>
        <label>1</label>
    </ligand>
</feature>
<gene>
    <name evidence="12" type="primary">priA</name>
    <name evidence="15" type="ORF">GP2143_12566</name>
</gene>
<dbReference type="eggNOG" id="COG1198">
    <property type="taxonomic scope" value="Bacteria"/>
</dbReference>
<evidence type="ECO:0000256" key="2">
    <source>
        <dbReference type="ARBA" id="ARBA00022705"/>
    </source>
</evidence>
<keyword evidence="8 12" id="KW-0067">ATP-binding</keyword>
<dbReference type="Pfam" id="PF00270">
    <property type="entry name" value="DEAD"/>
    <property type="match status" value="1"/>
</dbReference>
<protein>
    <recommendedName>
        <fullName evidence="12">Replication restart protein PriA</fullName>
    </recommendedName>
    <alternativeName>
        <fullName evidence="12">ATP-dependent DNA helicase PriA</fullName>
        <ecNumber evidence="12">5.6.2.4</ecNumber>
    </alternativeName>
    <alternativeName>
        <fullName evidence="12">DNA 3'-5' helicase PriA</fullName>
    </alternativeName>
</protein>
<dbReference type="SUPFAM" id="SSF52540">
    <property type="entry name" value="P-loop containing nucleoside triphosphate hydrolases"/>
    <property type="match status" value="2"/>
</dbReference>
<keyword evidence="1 12" id="KW-0639">Primosome</keyword>
<dbReference type="InterPro" id="IPR040498">
    <property type="entry name" value="PriA_CRR"/>
</dbReference>
<dbReference type="Proteomes" id="UP000004931">
    <property type="component" value="Unassembled WGS sequence"/>
</dbReference>
<comment type="subunit">
    <text evidence="12">Component of the replication restart primosome.</text>
</comment>
<dbReference type="CDD" id="cd18804">
    <property type="entry name" value="SF2_C_priA"/>
    <property type="match status" value="1"/>
</dbReference>
<dbReference type="Gene3D" id="3.40.50.300">
    <property type="entry name" value="P-loop containing nucleotide triphosphate hydrolases"/>
    <property type="match status" value="2"/>
</dbReference>
<dbReference type="EC" id="5.6.2.4" evidence="12"/>
<evidence type="ECO:0000256" key="6">
    <source>
        <dbReference type="ARBA" id="ARBA00022806"/>
    </source>
</evidence>
<dbReference type="PROSITE" id="PS51194">
    <property type="entry name" value="HELICASE_CTER"/>
    <property type="match status" value="1"/>
</dbReference>
<sequence>MSADHATQLEPGSRIMAPFGQRQLVGILLAVVSDSDVPTAQLKPVIAILDQTATLTPQLLALGLWAASYYQHPVGDALANAIPTLLRKGGDPINTREKRWRLTTEGKGLPNGALKRAKKQAVALQQLQNNPSRSQSDFEQLGVNRTVLKALAEKDLIEAFDAEKPSIDLTEVAAIGALSLNNEQQQALDSITINQQYQCSLLDGVTGSGKTEVYLQLIEKCLHAGQQTLVLIPEIGLTPQTLGRFQQRFNCPIALLHSGLTDRERLLAWQQAKTGEAGIIIGTRSAVFTPTLQLGLIIIDEEHDSSYKQQDGFRYSARDVAIKRAAMAPCPILLGSATPSLETLNNAMQGRYQHLKLVKRATGAQQPTFQIVDVRHASMEDGLSPTLMSAIDKEILNGNQVLVFINRRGFSPMLMCHDCGYVAQCQHCDARMTVHFQQRSLRCHHCESQQSLPHQCPDCNSRQLDFRGTGTERTEHALKKQFPDTSVVRIDRDTTSRKHAMENLVADVHRGEPCILVGTQMLAKGHHFPDVTLVAVLDADGGLFSADFRGPEKMGQLLIQVAGRAGRASKPGRVVIQTHQPEHPLINALTQRSYGQYAEQLLPERELSHLPPFGFLAIVRAEAKNTEHPEQFLRDLRIYIEANITDTDAAPQILGPLPAPMARRAGYFRAQLVLRANKRRDLHRALQLLTAIADQHRLGSKLRWSVDVDPVDMF</sequence>
<organism evidence="15 16">
    <name type="scientific">marine gamma proteobacterium HTCC2143</name>
    <dbReference type="NCBI Taxonomy" id="247633"/>
    <lineage>
        <taxon>Bacteria</taxon>
        <taxon>Pseudomonadati</taxon>
        <taxon>Pseudomonadota</taxon>
        <taxon>Gammaproteobacteria</taxon>
        <taxon>Cellvibrionales</taxon>
        <taxon>Spongiibacteraceae</taxon>
        <taxon>BD1-7 clade</taxon>
    </lineage>
</organism>
<dbReference type="InterPro" id="IPR014001">
    <property type="entry name" value="Helicase_ATP-bd"/>
</dbReference>
<evidence type="ECO:0000259" key="13">
    <source>
        <dbReference type="PROSITE" id="PS51192"/>
    </source>
</evidence>
<evidence type="ECO:0000256" key="7">
    <source>
        <dbReference type="ARBA" id="ARBA00022833"/>
    </source>
</evidence>
<evidence type="ECO:0000256" key="11">
    <source>
        <dbReference type="ARBA" id="ARBA00048988"/>
    </source>
</evidence>
<evidence type="ECO:0000256" key="5">
    <source>
        <dbReference type="ARBA" id="ARBA00022801"/>
    </source>
</evidence>
<dbReference type="SMART" id="SM00490">
    <property type="entry name" value="HELICc"/>
    <property type="match status" value="1"/>
</dbReference>
<keyword evidence="2 12" id="KW-0235">DNA replication</keyword>
<evidence type="ECO:0000256" key="10">
    <source>
        <dbReference type="ARBA" id="ARBA00023235"/>
    </source>
</evidence>
<dbReference type="InterPro" id="IPR041236">
    <property type="entry name" value="PriA_C"/>
</dbReference>
<dbReference type="Pfam" id="PF17764">
    <property type="entry name" value="PriA_3primeBD"/>
    <property type="match status" value="1"/>
</dbReference>
<comment type="cofactor">
    <cofactor evidence="12">
        <name>Zn(2+)</name>
        <dbReference type="ChEBI" id="CHEBI:29105"/>
    </cofactor>
    <text evidence="12">Binds 2 zinc ions per subunit.</text>
</comment>
<comment type="caution">
    <text evidence="15">The sequence shown here is derived from an EMBL/GenBank/DDBJ whole genome shotgun (WGS) entry which is preliminary data.</text>
</comment>
<dbReference type="GO" id="GO:0006310">
    <property type="term" value="P:DNA recombination"/>
    <property type="evidence" value="ECO:0007669"/>
    <property type="project" value="InterPro"/>
</dbReference>
<keyword evidence="6 12" id="KW-0347">Helicase</keyword>
<proteinExistence type="inferred from homology"/>
<feature type="binding site" evidence="12">
    <location>
        <position position="443"/>
    </location>
    <ligand>
        <name>Zn(2+)</name>
        <dbReference type="ChEBI" id="CHEBI:29105"/>
        <label>2</label>
    </ligand>
</feature>
<dbReference type="GO" id="GO:0043138">
    <property type="term" value="F:3'-5' DNA helicase activity"/>
    <property type="evidence" value="ECO:0007669"/>
    <property type="project" value="UniProtKB-EC"/>
</dbReference>
<dbReference type="Pfam" id="PF18319">
    <property type="entry name" value="Zn_ribbon_PriA"/>
    <property type="match status" value="1"/>
</dbReference>
<comment type="catalytic activity">
    <reaction evidence="12">
        <text>Couples ATP hydrolysis with the unwinding of duplex DNA by translocating in the 3'-5' direction.</text>
        <dbReference type="EC" id="5.6.2.4"/>
    </reaction>
</comment>
<dbReference type="PANTHER" id="PTHR30580">
    <property type="entry name" value="PRIMOSOMAL PROTEIN N"/>
    <property type="match status" value="1"/>
</dbReference>
<dbReference type="NCBIfam" id="TIGR00595">
    <property type="entry name" value="priA"/>
    <property type="match status" value="1"/>
</dbReference>
<feature type="domain" description="Helicase C-terminal" evidence="14">
    <location>
        <begin position="397"/>
        <end position="610"/>
    </location>
</feature>
<keyword evidence="10 12" id="KW-0413">Isomerase</keyword>
<name>A0Y7I3_9GAMM</name>
<feature type="binding site" evidence="12">
    <location>
        <position position="428"/>
    </location>
    <ligand>
        <name>Zn(2+)</name>
        <dbReference type="ChEBI" id="CHEBI:29105"/>
        <label>2</label>
    </ligand>
</feature>
<dbReference type="Gene3D" id="3.40.1440.60">
    <property type="entry name" value="PriA, 3(prime) DNA-binding domain"/>
    <property type="match status" value="1"/>
</dbReference>
<dbReference type="InterPro" id="IPR041222">
    <property type="entry name" value="PriA_3primeBD"/>
</dbReference>
<dbReference type="EMBL" id="AAVT01000001">
    <property type="protein sequence ID" value="EAW32087.1"/>
    <property type="molecule type" value="Genomic_DNA"/>
</dbReference>
<dbReference type="Pfam" id="PF00271">
    <property type="entry name" value="Helicase_C"/>
    <property type="match status" value="1"/>
</dbReference>
<keyword evidence="16" id="KW-1185">Reference proteome</keyword>
<dbReference type="NCBIfam" id="NF004065">
    <property type="entry name" value="PRK05580.1-1"/>
    <property type="match status" value="1"/>
</dbReference>
<dbReference type="InterPro" id="IPR042115">
    <property type="entry name" value="PriA_3primeBD_sf"/>
</dbReference>
<dbReference type="GO" id="GO:0008270">
    <property type="term" value="F:zinc ion binding"/>
    <property type="evidence" value="ECO:0007669"/>
    <property type="project" value="UniProtKB-UniRule"/>
</dbReference>
<evidence type="ECO:0000313" key="15">
    <source>
        <dbReference type="EMBL" id="EAW32087.1"/>
    </source>
</evidence>
<reference evidence="15 16" key="1">
    <citation type="journal article" date="2010" name="J. Bacteriol.">
        <title>Genome sequence of the oligotrophic marine Gammaproteobacterium HTCC2143, isolated from the Oregon Coast.</title>
        <authorList>
            <person name="Oh H.M."/>
            <person name="Kang I."/>
            <person name="Ferriera S."/>
            <person name="Giovannoni S.J."/>
            <person name="Cho J.C."/>
        </authorList>
    </citation>
    <scope>NUCLEOTIDE SEQUENCE [LARGE SCALE GENOMIC DNA]</scope>
    <source>
        <strain evidence="15 16">HTCC2143</strain>
    </source>
</reference>
<dbReference type="GO" id="GO:0006270">
    <property type="term" value="P:DNA replication initiation"/>
    <property type="evidence" value="ECO:0007669"/>
    <property type="project" value="TreeGrafter"/>
</dbReference>
<dbReference type="Pfam" id="PF18074">
    <property type="entry name" value="PriA_C"/>
    <property type="match status" value="1"/>
</dbReference>
<comment type="similarity">
    <text evidence="12">Belongs to the helicase family. PriA subfamily.</text>
</comment>
<evidence type="ECO:0000256" key="1">
    <source>
        <dbReference type="ARBA" id="ARBA00022515"/>
    </source>
</evidence>
<comment type="catalytic activity">
    <reaction evidence="11 12">
        <text>ATP + H2O = ADP + phosphate + H(+)</text>
        <dbReference type="Rhea" id="RHEA:13065"/>
        <dbReference type="ChEBI" id="CHEBI:15377"/>
        <dbReference type="ChEBI" id="CHEBI:15378"/>
        <dbReference type="ChEBI" id="CHEBI:30616"/>
        <dbReference type="ChEBI" id="CHEBI:43474"/>
        <dbReference type="ChEBI" id="CHEBI:456216"/>
        <dbReference type="EC" id="5.6.2.4"/>
    </reaction>
</comment>
<evidence type="ECO:0000256" key="12">
    <source>
        <dbReference type="HAMAP-Rule" id="MF_00983"/>
    </source>
</evidence>
<dbReference type="GO" id="GO:0006269">
    <property type="term" value="P:DNA replication, synthesis of primer"/>
    <property type="evidence" value="ECO:0007669"/>
    <property type="project" value="UniProtKB-KW"/>
</dbReference>
<evidence type="ECO:0000259" key="14">
    <source>
        <dbReference type="PROSITE" id="PS51194"/>
    </source>
</evidence>
<dbReference type="STRING" id="247633.GP2143_12566"/>
<evidence type="ECO:0000256" key="9">
    <source>
        <dbReference type="ARBA" id="ARBA00023125"/>
    </source>
</evidence>
<keyword evidence="7 12" id="KW-0862">Zinc</keyword>
<keyword evidence="3 12" id="KW-0479">Metal-binding</keyword>
<evidence type="ECO:0000256" key="3">
    <source>
        <dbReference type="ARBA" id="ARBA00022723"/>
    </source>
</evidence>
<dbReference type="GO" id="GO:0003677">
    <property type="term" value="F:DNA binding"/>
    <property type="evidence" value="ECO:0007669"/>
    <property type="project" value="UniProtKB-UniRule"/>
</dbReference>
<dbReference type="InterPro" id="IPR001650">
    <property type="entry name" value="Helicase_C-like"/>
</dbReference>
<feature type="binding site" evidence="12">
    <location>
        <position position="425"/>
    </location>
    <ligand>
        <name>Zn(2+)</name>
        <dbReference type="ChEBI" id="CHEBI:29105"/>
        <label>2</label>
    </ligand>
</feature>
<feature type="binding site" evidence="12">
    <location>
        <position position="459"/>
    </location>
    <ligand>
        <name>Zn(2+)</name>
        <dbReference type="ChEBI" id="CHEBI:29105"/>
        <label>1</label>
    </ligand>
</feature>
<dbReference type="NCBIfam" id="NF004067">
    <property type="entry name" value="PRK05580.1-4"/>
    <property type="match status" value="1"/>
</dbReference>
<feature type="domain" description="Helicase ATP-binding" evidence="13">
    <location>
        <begin position="191"/>
        <end position="357"/>
    </location>
</feature>
<dbReference type="GO" id="GO:0016887">
    <property type="term" value="F:ATP hydrolysis activity"/>
    <property type="evidence" value="ECO:0007669"/>
    <property type="project" value="RHEA"/>
</dbReference>
<evidence type="ECO:0000256" key="4">
    <source>
        <dbReference type="ARBA" id="ARBA00022741"/>
    </source>
</evidence>
<feature type="binding site" evidence="12">
    <location>
        <position position="416"/>
    </location>
    <ligand>
        <name>Zn(2+)</name>
        <dbReference type="ChEBI" id="CHEBI:29105"/>
        <label>1</label>
    </ligand>
</feature>
<evidence type="ECO:0000313" key="16">
    <source>
        <dbReference type="Proteomes" id="UP000004931"/>
    </source>
</evidence>
<comment type="function">
    <text evidence="12">Initiates the restart of stalled replication forks, which reloads the replicative helicase on sites other than the origin of replication. Recognizes and binds to abandoned replication forks and remodels them to uncover a helicase loading site. Promotes assembly of the primosome at these replication forks.</text>
</comment>
<keyword evidence="9 12" id="KW-0238">DNA-binding</keyword>
<keyword evidence="5 12" id="KW-0378">Hydrolase</keyword>
<dbReference type="AlphaFoldDB" id="A0Y7I3"/>